<keyword evidence="5" id="KW-0597">Phosphoprotein</keyword>
<feature type="region of interest" description="Disordered" evidence="13">
    <location>
        <begin position="381"/>
        <end position="435"/>
    </location>
</feature>
<dbReference type="PANTHER" id="PTHR45453:SF1">
    <property type="entry name" value="PHOSPHATE REGULON SENSOR PROTEIN PHOR"/>
    <property type="match status" value="1"/>
</dbReference>
<dbReference type="RefSeq" id="WP_232322708.1">
    <property type="nucleotide sequence ID" value="NZ_BSTG01000003.1"/>
</dbReference>
<comment type="subcellular location">
    <subcellularLocation>
        <location evidence="2">Cell membrane</location>
    </subcellularLocation>
</comment>
<organism evidence="16 17">
    <name type="scientific">Cellulosimicrobium cellulans</name>
    <name type="common">Arthrobacter luteus</name>
    <dbReference type="NCBI Taxonomy" id="1710"/>
    <lineage>
        <taxon>Bacteria</taxon>
        <taxon>Bacillati</taxon>
        <taxon>Actinomycetota</taxon>
        <taxon>Actinomycetes</taxon>
        <taxon>Micrococcales</taxon>
        <taxon>Promicromonosporaceae</taxon>
        <taxon>Cellulosimicrobium</taxon>
    </lineage>
</organism>
<dbReference type="SMART" id="SM00388">
    <property type="entry name" value="HisKA"/>
    <property type="match status" value="1"/>
</dbReference>
<protein>
    <recommendedName>
        <fullName evidence="12">Sensor-like histidine kinase SenX3</fullName>
        <ecNumber evidence="3">2.7.13.3</ecNumber>
    </recommendedName>
</protein>
<accession>A0AAV5P565</accession>
<evidence type="ECO:0000256" key="11">
    <source>
        <dbReference type="ARBA" id="ARBA00023136"/>
    </source>
</evidence>
<evidence type="ECO:0000256" key="12">
    <source>
        <dbReference type="ARBA" id="ARBA00039401"/>
    </source>
</evidence>
<dbReference type="InterPro" id="IPR003661">
    <property type="entry name" value="HisK_dim/P_dom"/>
</dbReference>
<dbReference type="CDD" id="cd00082">
    <property type="entry name" value="HisKA"/>
    <property type="match status" value="1"/>
</dbReference>
<keyword evidence="14" id="KW-0812">Transmembrane</keyword>
<dbReference type="GO" id="GO:0004721">
    <property type="term" value="F:phosphoprotein phosphatase activity"/>
    <property type="evidence" value="ECO:0007669"/>
    <property type="project" value="TreeGrafter"/>
</dbReference>
<keyword evidence="8 16" id="KW-0418">Kinase</keyword>
<dbReference type="Pfam" id="PF02518">
    <property type="entry name" value="HATPase_c"/>
    <property type="match status" value="1"/>
</dbReference>
<dbReference type="InterPro" id="IPR036890">
    <property type="entry name" value="HATPase_C_sf"/>
</dbReference>
<dbReference type="Proteomes" id="UP001165168">
    <property type="component" value="Unassembled WGS sequence"/>
</dbReference>
<dbReference type="InterPro" id="IPR050351">
    <property type="entry name" value="BphY/WalK/GraS-like"/>
</dbReference>
<evidence type="ECO:0000313" key="16">
    <source>
        <dbReference type="EMBL" id="GLY57774.1"/>
    </source>
</evidence>
<evidence type="ECO:0000256" key="10">
    <source>
        <dbReference type="ARBA" id="ARBA00023012"/>
    </source>
</evidence>
<feature type="compositionally biased region" description="Basic and acidic residues" evidence="13">
    <location>
        <begin position="400"/>
        <end position="420"/>
    </location>
</feature>
<dbReference type="InterPro" id="IPR005467">
    <property type="entry name" value="His_kinase_dom"/>
</dbReference>
<dbReference type="EMBL" id="BSTG01000003">
    <property type="protein sequence ID" value="GLY57774.1"/>
    <property type="molecule type" value="Genomic_DNA"/>
</dbReference>
<evidence type="ECO:0000259" key="15">
    <source>
        <dbReference type="PROSITE" id="PS50109"/>
    </source>
</evidence>
<dbReference type="FunFam" id="3.30.565.10:FF:000023">
    <property type="entry name" value="PAS domain-containing sensor histidine kinase"/>
    <property type="match status" value="1"/>
</dbReference>
<evidence type="ECO:0000256" key="1">
    <source>
        <dbReference type="ARBA" id="ARBA00000085"/>
    </source>
</evidence>
<evidence type="ECO:0000256" key="8">
    <source>
        <dbReference type="ARBA" id="ARBA00022777"/>
    </source>
</evidence>
<sequence>MQAESLIEGVTVLLAGVVGIVVGVIAAIAFRVSERQQRAAREETAPELDEGLVRVLAVLRSAAVVLDGEGEVVRASPPAYALGVVRGDAIAHAAIRDMIDDVRRDGVIRDEELELPRGPVGRGTVMLQVRVAQVGPHHVLVLAEDRTEARRVEAIRRDFVVNVSHELKTPVGALALLAETVQDAADDPVAVRRFAARMQSEATRLSALVQEIIELSRLQVAGALQEVTVVPVRGVVEEAVDRARTTAQGKGIVLTTGGELDAAVYGDHNLLVTAVRNLLDNAVAYSGENTRVGVGVTRSGDLVEIAVVDQGIGIAADEQARVFERFYRVDPARSRDTGGTGLGLSIVKHVAADHGGEVTMWSEPGRGSTFTLRIPAANVPAARTRGTVTDRVAEQAPDGHATEGRAPDEHERVPHEHASDDGAPDAGARNKEVGA</sequence>
<dbReference type="GO" id="GO:0016036">
    <property type="term" value="P:cellular response to phosphate starvation"/>
    <property type="evidence" value="ECO:0007669"/>
    <property type="project" value="TreeGrafter"/>
</dbReference>
<gene>
    <name evidence="16" type="ORF">Ccel01_23760</name>
</gene>
<evidence type="ECO:0000256" key="2">
    <source>
        <dbReference type="ARBA" id="ARBA00004236"/>
    </source>
</evidence>
<evidence type="ECO:0000256" key="5">
    <source>
        <dbReference type="ARBA" id="ARBA00022553"/>
    </source>
</evidence>
<comment type="caution">
    <text evidence="16">The sequence shown here is derived from an EMBL/GenBank/DDBJ whole genome shotgun (WGS) entry which is preliminary data.</text>
</comment>
<dbReference type="FunFam" id="1.10.287.130:FF:000008">
    <property type="entry name" value="Two-component sensor histidine kinase"/>
    <property type="match status" value="1"/>
</dbReference>
<evidence type="ECO:0000256" key="4">
    <source>
        <dbReference type="ARBA" id="ARBA00022475"/>
    </source>
</evidence>
<proteinExistence type="predicted"/>
<evidence type="ECO:0000256" key="6">
    <source>
        <dbReference type="ARBA" id="ARBA00022679"/>
    </source>
</evidence>
<dbReference type="EC" id="2.7.13.3" evidence="3"/>
<dbReference type="Gene3D" id="1.10.287.130">
    <property type="match status" value="1"/>
</dbReference>
<keyword evidence="6" id="KW-0808">Transferase</keyword>
<dbReference type="SUPFAM" id="SSF47384">
    <property type="entry name" value="Homodimeric domain of signal transducing histidine kinase"/>
    <property type="match status" value="1"/>
</dbReference>
<dbReference type="SUPFAM" id="SSF55874">
    <property type="entry name" value="ATPase domain of HSP90 chaperone/DNA topoisomerase II/histidine kinase"/>
    <property type="match status" value="1"/>
</dbReference>
<dbReference type="PRINTS" id="PR00344">
    <property type="entry name" value="BCTRLSENSOR"/>
</dbReference>
<dbReference type="CDD" id="cd00075">
    <property type="entry name" value="HATPase"/>
    <property type="match status" value="1"/>
</dbReference>
<evidence type="ECO:0000256" key="7">
    <source>
        <dbReference type="ARBA" id="ARBA00022741"/>
    </source>
</evidence>
<keyword evidence="9" id="KW-0067">ATP-binding</keyword>
<dbReference type="PANTHER" id="PTHR45453">
    <property type="entry name" value="PHOSPHATE REGULON SENSOR PROTEIN PHOR"/>
    <property type="match status" value="1"/>
</dbReference>
<name>A0AAV5P565_CELCE</name>
<dbReference type="InterPro" id="IPR004358">
    <property type="entry name" value="Sig_transdc_His_kin-like_C"/>
</dbReference>
<dbReference type="SMART" id="SM00387">
    <property type="entry name" value="HATPase_c"/>
    <property type="match status" value="1"/>
</dbReference>
<keyword evidence="14" id="KW-1133">Transmembrane helix</keyword>
<dbReference type="GO" id="GO:0000155">
    <property type="term" value="F:phosphorelay sensor kinase activity"/>
    <property type="evidence" value="ECO:0007669"/>
    <property type="project" value="InterPro"/>
</dbReference>
<keyword evidence="7" id="KW-0547">Nucleotide-binding</keyword>
<keyword evidence="4" id="KW-1003">Cell membrane</keyword>
<dbReference type="Gene3D" id="3.30.565.10">
    <property type="entry name" value="Histidine kinase-like ATPase, C-terminal domain"/>
    <property type="match status" value="1"/>
</dbReference>
<dbReference type="Pfam" id="PF00512">
    <property type="entry name" value="HisKA"/>
    <property type="match status" value="1"/>
</dbReference>
<dbReference type="AlphaFoldDB" id="A0AAV5P565"/>
<evidence type="ECO:0000256" key="14">
    <source>
        <dbReference type="SAM" id="Phobius"/>
    </source>
</evidence>
<feature type="domain" description="Histidine kinase" evidence="15">
    <location>
        <begin position="162"/>
        <end position="378"/>
    </location>
</feature>
<evidence type="ECO:0000256" key="3">
    <source>
        <dbReference type="ARBA" id="ARBA00012438"/>
    </source>
</evidence>
<evidence type="ECO:0000313" key="17">
    <source>
        <dbReference type="Proteomes" id="UP001165168"/>
    </source>
</evidence>
<keyword evidence="11 14" id="KW-0472">Membrane</keyword>
<dbReference type="GO" id="GO:0005524">
    <property type="term" value="F:ATP binding"/>
    <property type="evidence" value="ECO:0007669"/>
    <property type="project" value="UniProtKB-KW"/>
</dbReference>
<dbReference type="PROSITE" id="PS50109">
    <property type="entry name" value="HIS_KIN"/>
    <property type="match status" value="1"/>
</dbReference>
<evidence type="ECO:0000256" key="13">
    <source>
        <dbReference type="SAM" id="MobiDB-lite"/>
    </source>
</evidence>
<dbReference type="GO" id="GO:0005886">
    <property type="term" value="C:plasma membrane"/>
    <property type="evidence" value="ECO:0007669"/>
    <property type="project" value="UniProtKB-SubCell"/>
</dbReference>
<evidence type="ECO:0000256" key="9">
    <source>
        <dbReference type="ARBA" id="ARBA00022840"/>
    </source>
</evidence>
<feature type="transmembrane region" description="Helical" evidence="14">
    <location>
        <begin position="12"/>
        <end position="32"/>
    </location>
</feature>
<keyword evidence="10" id="KW-0902">Two-component regulatory system</keyword>
<comment type="catalytic activity">
    <reaction evidence="1">
        <text>ATP + protein L-histidine = ADP + protein N-phospho-L-histidine.</text>
        <dbReference type="EC" id="2.7.13.3"/>
    </reaction>
</comment>
<dbReference type="InterPro" id="IPR036097">
    <property type="entry name" value="HisK_dim/P_sf"/>
</dbReference>
<reference evidence="16" key="1">
    <citation type="submission" date="2023-03" db="EMBL/GenBank/DDBJ databases">
        <title>Cellulosimicrobium cellulans NBRC 103059.</title>
        <authorList>
            <person name="Ichikawa N."/>
            <person name="Sato H."/>
            <person name="Tonouchi N."/>
        </authorList>
    </citation>
    <scope>NUCLEOTIDE SEQUENCE</scope>
    <source>
        <strain evidence="16">NBRC 103059</strain>
    </source>
</reference>
<dbReference type="InterPro" id="IPR003594">
    <property type="entry name" value="HATPase_dom"/>
</dbReference>